<sequence>MNKTNPNIKIKEEKISEAVNSNSTDLDSMLEKVKQIDYKCTFDKCKNKTKDFAIDCKFCKGRFCTSHGLPEIHGCGEAVRKDEREKFLHQNPKLSKEKHSQAQTKLNMKLKQLQQERKSKGPKKK</sequence>
<reference evidence="6" key="1">
    <citation type="submission" date="2022-01" db="EMBL/GenBank/DDBJ databases">
        <authorList>
            <person name="King R."/>
        </authorList>
    </citation>
    <scope>NUCLEOTIDE SEQUENCE</scope>
</reference>
<name>A0A9P0D4X5_9CUCU</name>
<feature type="domain" description="AN1-type" evidence="5">
    <location>
        <begin position="34"/>
        <end position="83"/>
    </location>
</feature>
<evidence type="ECO:0000313" key="6">
    <source>
        <dbReference type="EMBL" id="CAH1114332.1"/>
    </source>
</evidence>
<keyword evidence="2 4" id="KW-0863">Zinc-finger</keyword>
<proteinExistence type="predicted"/>
<dbReference type="EMBL" id="OV651820">
    <property type="protein sequence ID" value="CAH1114332.1"/>
    <property type="molecule type" value="Genomic_DNA"/>
</dbReference>
<dbReference type="SUPFAM" id="SSF118310">
    <property type="entry name" value="AN1-like Zinc finger"/>
    <property type="match status" value="1"/>
</dbReference>
<dbReference type="PROSITE" id="PS51039">
    <property type="entry name" value="ZF_AN1"/>
    <property type="match status" value="1"/>
</dbReference>
<dbReference type="InterPro" id="IPR035896">
    <property type="entry name" value="AN1-like_Znf"/>
</dbReference>
<evidence type="ECO:0000256" key="1">
    <source>
        <dbReference type="ARBA" id="ARBA00022723"/>
    </source>
</evidence>
<evidence type="ECO:0000256" key="2">
    <source>
        <dbReference type="ARBA" id="ARBA00022771"/>
    </source>
</evidence>
<gene>
    <name evidence="6" type="ORF">PSYICH_LOCUS14100</name>
</gene>
<evidence type="ECO:0000256" key="3">
    <source>
        <dbReference type="ARBA" id="ARBA00022833"/>
    </source>
</evidence>
<dbReference type="Pfam" id="PF01428">
    <property type="entry name" value="zf-AN1"/>
    <property type="match status" value="1"/>
</dbReference>
<dbReference type="AlphaFoldDB" id="A0A9P0D4X5"/>
<dbReference type="GO" id="GO:0008270">
    <property type="term" value="F:zinc ion binding"/>
    <property type="evidence" value="ECO:0007669"/>
    <property type="project" value="UniProtKB-KW"/>
</dbReference>
<keyword evidence="1" id="KW-0479">Metal-binding</keyword>
<dbReference type="Gene3D" id="4.10.1110.10">
    <property type="entry name" value="AN1-like Zinc finger"/>
    <property type="match status" value="1"/>
</dbReference>
<protein>
    <recommendedName>
        <fullName evidence="5">AN1-type domain-containing protein</fullName>
    </recommendedName>
</protein>
<dbReference type="SMART" id="SM00154">
    <property type="entry name" value="ZnF_AN1"/>
    <property type="match status" value="1"/>
</dbReference>
<evidence type="ECO:0000313" key="7">
    <source>
        <dbReference type="Proteomes" id="UP001153636"/>
    </source>
</evidence>
<evidence type="ECO:0000256" key="4">
    <source>
        <dbReference type="PROSITE-ProRule" id="PRU00449"/>
    </source>
</evidence>
<dbReference type="OrthoDB" id="6513042at2759"/>
<dbReference type="InterPro" id="IPR000058">
    <property type="entry name" value="Znf_AN1"/>
</dbReference>
<dbReference type="Proteomes" id="UP001153636">
    <property type="component" value="Chromosome 8"/>
</dbReference>
<keyword evidence="3" id="KW-0862">Zinc</keyword>
<keyword evidence="7" id="KW-1185">Reference proteome</keyword>
<organism evidence="6 7">
    <name type="scientific">Psylliodes chrysocephalus</name>
    <dbReference type="NCBI Taxonomy" id="3402493"/>
    <lineage>
        <taxon>Eukaryota</taxon>
        <taxon>Metazoa</taxon>
        <taxon>Ecdysozoa</taxon>
        <taxon>Arthropoda</taxon>
        <taxon>Hexapoda</taxon>
        <taxon>Insecta</taxon>
        <taxon>Pterygota</taxon>
        <taxon>Neoptera</taxon>
        <taxon>Endopterygota</taxon>
        <taxon>Coleoptera</taxon>
        <taxon>Polyphaga</taxon>
        <taxon>Cucujiformia</taxon>
        <taxon>Chrysomeloidea</taxon>
        <taxon>Chrysomelidae</taxon>
        <taxon>Galerucinae</taxon>
        <taxon>Alticini</taxon>
        <taxon>Psylliodes</taxon>
    </lineage>
</organism>
<evidence type="ECO:0000259" key="5">
    <source>
        <dbReference type="PROSITE" id="PS51039"/>
    </source>
</evidence>
<accession>A0A9P0D4X5</accession>